<dbReference type="InterPro" id="IPR036388">
    <property type="entry name" value="WH-like_DNA-bd_sf"/>
</dbReference>
<feature type="domain" description="HTH gntR-type" evidence="4">
    <location>
        <begin position="17"/>
        <end position="84"/>
    </location>
</feature>
<dbReference type="InterPro" id="IPR000524">
    <property type="entry name" value="Tscrpt_reg_HTH_GntR"/>
</dbReference>
<proteinExistence type="predicted"/>
<keyword evidence="3" id="KW-0804">Transcription</keyword>
<comment type="caution">
    <text evidence="5">The sequence shown here is derived from an EMBL/GenBank/DDBJ whole genome shotgun (WGS) entry which is preliminary data.</text>
</comment>
<dbReference type="PANTHER" id="PTHR43537">
    <property type="entry name" value="TRANSCRIPTIONAL REGULATOR, GNTR FAMILY"/>
    <property type="match status" value="1"/>
</dbReference>
<dbReference type="EMBL" id="JARYGZ010000001">
    <property type="protein sequence ID" value="MDH7639039.1"/>
    <property type="molecule type" value="Genomic_DNA"/>
</dbReference>
<name>A0ABT6N162_9SPHN</name>
<evidence type="ECO:0000313" key="5">
    <source>
        <dbReference type="EMBL" id="MDH7639039.1"/>
    </source>
</evidence>
<evidence type="ECO:0000256" key="2">
    <source>
        <dbReference type="ARBA" id="ARBA00023125"/>
    </source>
</evidence>
<dbReference type="Pfam" id="PF07729">
    <property type="entry name" value="FCD"/>
    <property type="match status" value="1"/>
</dbReference>
<protein>
    <submittedName>
        <fullName evidence="5">GntR family transcriptional regulator</fullName>
    </submittedName>
</protein>
<dbReference type="InterPro" id="IPR011711">
    <property type="entry name" value="GntR_C"/>
</dbReference>
<organism evidence="5 6">
    <name type="scientific">Sphingomonas oryzagri</name>
    <dbReference type="NCBI Taxonomy" id="3042314"/>
    <lineage>
        <taxon>Bacteria</taxon>
        <taxon>Pseudomonadati</taxon>
        <taxon>Pseudomonadota</taxon>
        <taxon>Alphaproteobacteria</taxon>
        <taxon>Sphingomonadales</taxon>
        <taxon>Sphingomonadaceae</taxon>
        <taxon>Sphingomonas</taxon>
    </lineage>
</organism>
<evidence type="ECO:0000256" key="1">
    <source>
        <dbReference type="ARBA" id="ARBA00023015"/>
    </source>
</evidence>
<accession>A0ABT6N162</accession>
<reference evidence="5" key="1">
    <citation type="submission" date="2023-04" db="EMBL/GenBank/DDBJ databases">
        <title>Sphingomonas sp. MAHUQ-71 isolated from rice field.</title>
        <authorList>
            <person name="Huq M.A."/>
        </authorList>
    </citation>
    <scope>NUCLEOTIDE SEQUENCE</scope>
    <source>
        <strain evidence="5">MAHUQ-71</strain>
    </source>
</reference>
<dbReference type="SMART" id="SM00345">
    <property type="entry name" value="HTH_GNTR"/>
    <property type="match status" value="1"/>
</dbReference>
<dbReference type="InterPro" id="IPR008920">
    <property type="entry name" value="TF_FadR/GntR_C"/>
</dbReference>
<dbReference type="SMART" id="SM00895">
    <property type="entry name" value="FCD"/>
    <property type="match status" value="1"/>
</dbReference>
<dbReference type="Proteomes" id="UP001160625">
    <property type="component" value="Unassembled WGS sequence"/>
</dbReference>
<gene>
    <name evidence="5" type="ORF">QGN17_09890</name>
</gene>
<evidence type="ECO:0000259" key="4">
    <source>
        <dbReference type="PROSITE" id="PS50949"/>
    </source>
</evidence>
<dbReference type="SUPFAM" id="SSF46785">
    <property type="entry name" value="Winged helix' DNA-binding domain"/>
    <property type="match status" value="1"/>
</dbReference>
<evidence type="ECO:0000313" key="6">
    <source>
        <dbReference type="Proteomes" id="UP001160625"/>
    </source>
</evidence>
<evidence type="ECO:0000256" key="3">
    <source>
        <dbReference type="ARBA" id="ARBA00023163"/>
    </source>
</evidence>
<dbReference type="Gene3D" id="1.10.10.10">
    <property type="entry name" value="Winged helix-like DNA-binding domain superfamily/Winged helix DNA-binding domain"/>
    <property type="match status" value="1"/>
</dbReference>
<dbReference type="RefSeq" id="WP_281044307.1">
    <property type="nucleotide sequence ID" value="NZ_JARYGZ010000001.1"/>
</dbReference>
<keyword evidence="1" id="KW-0805">Transcription regulation</keyword>
<dbReference type="Pfam" id="PF00392">
    <property type="entry name" value="GntR"/>
    <property type="match status" value="1"/>
</dbReference>
<sequence>MSLEPDILRPLERGDGRRTAVEVYETLQDSILTGRLKPGTVLSQVEVARVLHVSRTPVREAMRMLQEGGLVTGEPNFRSRVLGFDPRDIEALYMKRIMMESLAVTFTTRTMTAALKQRLDEVVHALEGQDAHASFTVWQGLHREFHRLIVAQAGDAYTADLEALEKRSERYQSAYKGEHLPGWWQRGEQEHRALFDAVSSGNAMLAGELSARHLARTALELLAALAPEYDTGRVRMSLQFAIAGAAAGRL</sequence>
<dbReference type="SUPFAM" id="SSF48008">
    <property type="entry name" value="GntR ligand-binding domain-like"/>
    <property type="match status" value="1"/>
</dbReference>
<keyword evidence="6" id="KW-1185">Reference proteome</keyword>
<dbReference type="PROSITE" id="PS50949">
    <property type="entry name" value="HTH_GNTR"/>
    <property type="match status" value="1"/>
</dbReference>
<dbReference type="InterPro" id="IPR036390">
    <property type="entry name" value="WH_DNA-bd_sf"/>
</dbReference>
<dbReference type="CDD" id="cd07377">
    <property type="entry name" value="WHTH_GntR"/>
    <property type="match status" value="1"/>
</dbReference>
<dbReference type="PANTHER" id="PTHR43537:SF5">
    <property type="entry name" value="UXU OPERON TRANSCRIPTIONAL REGULATOR"/>
    <property type="match status" value="1"/>
</dbReference>
<dbReference type="Gene3D" id="1.20.120.530">
    <property type="entry name" value="GntR ligand-binding domain-like"/>
    <property type="match status" value="1"/>
</dbReference>
<keyword evidence="2" id="KW-0238">DNA-binding</keyword>